<organism evidence="5 6">
    <name type="scientific">Mya arenaria</name>
    <name type="common">Soft-shell clam</name>
    <dbReference type="NCBI Taxonomy" id="6604"/>
    <lineage>
        <taxon>Eukaryota</taxon>
        <taxon>Metazoa</taxon>
        <taxon>Spiralia</taxon>
        <taxon>Lophotrochozoa</taxon>
        <taxon>Mollusca</taxon>
        <taxon>Bivalvia</taxon>
        <taxon>Autobranchia</taxon>
        <taxon>Heteroconchia</taxon>
        <taxon>Euheterodonta</taxon>
        <taxon>Imparidentia</taxon>
        <taxon>Neoheterodontei</taxon>
        <taxon>Myida</taxon>
        <taxon>Myoidea</taxon>
        <taxon>Myidae</taxon>
        <taxon>Mya</taxon>
    </lineage>
</organism>
<gene>
    <name evidence="5" type="ORF">MAR_007397</name>
</gene>
<dbReference type="Pfam" id="PF01483">
    <property type="entry name" value="P_proprotein"/>
    <property type="match status" value="1"/>
</dbReference>
<evidence type="ECO:0000256" key="3">
    <source>
        <dbReference type="SAM" id="Phobius"/>
    </source>
</evidence>
<protein>
    <recommendedName>
        <fullName evidence="4">P/Homo B domain-containing protein</fullName>
    </recommendedName>
</protein>
<dbReference type="EMBL" id="CP111012">
    <property type="protein sequence ID" value="WAQ94926.1"/>
    <property type="molecule type" value="Genomic_DNA"/>
</dbReference>
<keyword evidence="2" id="KW-0378">Hydrolase</keyword>
<evidence type="ECO:0000256" key="1">
    <source>
        <dbReference type="ARBA" id="ARBA00022670"/>
    </source>
</evidence>
<accession>A0ABY7DE76</accession>
<keyword evidence="6" id="KW-1185">Reference proteome</keyword>
<evidence type="ECO:0000313" key="6">
    <source>
        <dbReference type="Proteomes" id="UP001164746"/>
    </source>
</evidence>
<dbReference type="InterPro" id="IPR008979">
    <property type="entry name" value="Galactose-bd-like_sf"/>
</dbReference>
<keyword evidence="3" id="KW-1133">Transmembrane helix</keyword>
<keyword evidence="1" id="KW-0645">Protease</keyword>
<name>A0ABY7DE76_MYAAR</name>
<evidence type="ECO:0000313" key="5">
    <source>
        <dbReference type="EMBL" id="WAQ94926.1"/>
    </source>
</evidence>
<sequence length="136" mass="15323">MERVTTTIHTSLLQHISKPVLYSPMGTSSVLIDGSEWTKDVHMPLKSNAITSTHFWGERTAGRWRLSLKGKFQNVKDFSVILTFTGIFLTPKENKQDAKNVLGNIVMVLATAVFLLVHAGFWVVYFLRNMNLGQIS</sequence>
<feature type="domain" description="P/Homo B" evidence="4">
    <location>
        <begin position="20"/>
        <end position="70"/>
    </location>
</feature>
<keyword evidence="3" id="KW-0472">Membrane</keyword>
<proteinExistence type="predicted"/>
<keyword evidence="3" id="KW-0812">Transmembrane</keyword>
<evidence type="ECO:0000259" key="4">
    <source>
        <dbReference type="Pfam" id="PF01483"/>
    </source>
</evidence>
<reference evidence="5" key="1">
    <citation type="submission" date="2022-11" db="EMBL/GenBank/DDBJ databases">
        <title>Centuries of genome instability and evolution in soft-shell clam transmissible cancer (bioRxiv).</title>
        <authorList>
            <person name="Hart S.F.M."/>
            <person name="Yonemitsu M.A."/>
            <person name="Giersch R.M."/>
            <person name="Beal B.F."/>
            <person name="Arriagada G."/>
            <person name="Davis B.W."/>
            <person name="Ostrander E.A."/>
            <person name="Goff S.P."/>
            <person name="Metzger M.J."/>
        </authorList>
    </citation>
    <scope>NUCLEOTIDE SEQUENCE</scope>
    <source>
        <strain evidence="5">MELC-2E11</strain>
        <tissue evidence="5">Siphon/mantle</tissue>
    </source>
</reference>
<dbReference type="Gene3D" id="2.60.120.260">
    <property type="entry name" value="Galactose-binding domain-like"/>
    <property type="match status" value="1"/>
</dbReference>
<dbReference type="SUPFAM" id="SSF49785">
    <property type="entry name" value="Galactose-binding domain-like"/>
    <property type="match status" value="1"/>
</dbReference>
<feature type="transmembrane region" description="Helical" evidence="3">
    <location>
        <begin position="101"/>
        <end position="127"/>
    </location>
</feature>
<dbReference type="Proteomes" id="UP001164746">
    <property type="component" value="Chromosome 1"/>
</dbReference>
<evidence type="ECO:0000256" key="2">
    <source>
        <dbReference type="ARBA" id="ARBA00022801"/>
    </source>
</evidence>
<dbReference type="InterPro" id="IPR002884">
    <property type="entry name" value="P_dom"/>
</dbReference>